<reference evidence="5 6" key="1">
    <citation type="journal article" date="2012" name="New Phytol.">
        <title>Insight into trade-off between wood decay and parasitism from the genome of a fungal forest pathogen.</title>
        <authorList>
            <person name="Olson A."/>
            <person name="Aerts A."/>
            <person name="Asiegbu F."/>
            <person name="Belbahri L."/>
            <person name="Bouzid O."/>
            <person name="Broberg A."/>
            <person name="Canback B."/>
            <person name="Coutinho P.M."/>
            <person name="Cullen D."/>
            <person name="Dalman K."/>
            <person name="Deflorio G."/>
            <person name="van Diepen L.T."/>
            <person name="Dunand C."/>
            <person name="Duplessis S."/>
            <person name="Durling M."/>
            <person name="Gonthier P."/>
            <person name="Grimwood J."/>
            <person name="Fossdal C.G."/>
            <person name="Hansson D."/>
            <person name="Henrissat B."/>
            <person name="Hietala A."/>
            <person name="Himmelstrand K."/>
            <person name="Hoffmeister D."/>
            <person name="Hogberg N."/>
            <person name="James T.Y."/>
            <person name="Karlsson M."/>
            <person name="Kohler A."/>
            <person name="Kues U."/>
            <person name="Lee Y.H."/>
            <person name="Lin Y.C."/>
            <person name="Lind M."/>
            <person name="Lindquist E."/>
            <person name="Lombard V."/>
            <person name="Lucas S."/>
            <person name="Lunden K."/>
            <person name="Morin E."/>
            <person name="Murat C."/>
            <person name="Park J."/>
            <person name="Raffaello T."/>
            <person name="Rouze P."/>
            <person name="Salamov A."/>
            <person name="Schmutz J."/>
            <person name="Solheim H."/>
            <person name="Stahlberg J."/>
            <person name="Velez H."/>
            <person name="de Vries R.P."/>
            <person name="Wiebenga A."/>
            <person name="Woodward S."/>
            <person name="Yakovlev I."/>
            <person name="Garbelotto M."/>
            <person name="Martin F."/>
            <person name="Grigoriev I.V."/>
            <person name="Stenlid J."/>
        </authorList>
    </citation>
    <scope>NUCLEOTIDE SEQUENCE [LARGE SCALE GENOMIC DNA]</scope>
    <source>
        <strain evidence="5 6">TC 32-1</strain>
    </source>
</reference>
<evidence type="ECO:0000313" key="5">
    <source>
        <dbReference type="EMBL" id="ETW83500.1"/>
    </source>
</evidence>
<proteinExistence type="inferred from homology"/>
<dbReference type="GO" id="GO:0046872">
    <property type="term" value="F:metal ion binding"/>
    <property type="evidence" value="ECO:0007669"/>
    <property type="project" value="UniProtKB-KW"/>
</dbReference>
<protein>
    <recommendedName>
        <fullName evidence="7">Indoleamine 2,3-dioxygenase</fullName>
    </recommendedName>
</protein>
<dbReference type="GO" id="GO:0020037">
    <property type="term" value="F:heme binding"/>
    <property type="evidence" value="ECO:0007669"/>
    <property type="project" value="InterPro"/>
</dbReference>
<dbReference type="Proteomes" id="UP000030671">
    <property type="component" value="Unassembled WGS sequence"/>
</dbReference>
<dbReference type="OrthoDB" id="540174at2759"/>
<dbReference type="GeneID" id="20673401"/>
<evidence type="ECO:0000313" key="6">
    <source>
        <dbReference type="Proteomes" id="UP000030671"/>
    </source>
</evidence>
<dbReference type="KEGG" id="hir:HETIRDRAFT_417390"/>
<dbReference type="GO" id="GO:0034354">
    <property type="term" value="P:'de novo' NAD+ biosynthetic process from L-tryptophan"/>
    <property type="evidence" value="ECO:0007669"/>
    <property type="project" value="TreeGrafter"/>
</dbReference>
<accession>W4KDV8</accession>
<evidence type="ECO:0000256" key="2">
    <source>
        <dbReference type="ARBA" id="ARBA00022723"/>
    </source>
</evidence>
<keyword evidence="2 4" id="KW-0479">Metal-binding</keyword>
<dbReference type="GO" id="GO:0019441">
    <property type="term" value="P:L-tryptophan catabolic process to kynurenine"/>
    <property type="evidence" value="ECO:0007669"/>
    <property type="project" value="InterPro"/>
</dbReference>
<feature type="binding site" description="proximal binding residue" evidence="4">
    <location>
        <position position="431"/>
    </location>
    <ligand>
        <name>heme b</name>
        <dbReference type="ChEBI" id="CHEBI:60344"/>
    </ligand>
    <ligandPart>
        <name>Fe</name>
        <dbReference type="ChEBI" id="CHEBI:18248"/>
    </ligandPart>
</feature>
<sequence length="492" mass="55241">MDHFELISNHFLNLPRPDVELGPPAGVVDTTTLAAHDFDVDTRTGFMPPQPPLIRLSDQWEAWEQALDDAQVRRLQLGRKPGITEDERNQSESWRAHIREMPIIPTSKLNQSELMLRRAHHVLSWTMHFYIHSLPPSPSSEIIIPAPITVPLLQISAQLQLPPVVTYSDDVLYNWAFKSPPLSDPTDSTPLPAPALDNLRCLTLFTGTRDEEEFYLTSARMELRGVEALDLMRATMDELFVGDTIALRRITQYLHALGRVIDDLAALLMTVRDGCRPDVFYSDIRPWFCGADSSSEQRRWIFEGLEDNPDLVAPTELSGPSAAQSSLVHVLDVFLGVDEYSHSNSLTGHHFVKPSSSSSTTATSSLESDKSKISFLTRMQTYMPRHHRNFLRHLSTAARPLRETVSDSHDTELLEAYNDAVSSLKRFRDGHIRIVAMYIVGPSRKAADAERVESEELQAPLKGTGGTDLVKFLKDVRDRTAAAVMNPKSECL</sequence>
<dbReference type="HOGENOM" id="CLU_010089_2_0_1"/>
<dbReference type="GO" id="GO:0033754">
    <property type="term" value="F:indoleamine 2,3-dioxygenase activity"/>
    <property type="evidence" value="ECO:0007669"/>
    <property type="project" value="TreeGrafter"/>
</dbReference>
<dbReference type="PANTHER" id="PTHR28657:SF5">
    <property type="entry name" value="INDOLEAMINE 2,3-DIOXYGENASE"/>
    <property type="match status" value="1"/>
</dbReference>
<gene>
    <name evidence="5" type="ORF">HETIRDRAFT_417390</name>
</gene>
<comment type="similarity">
    <text evidence="1">Belongs to the indoleamine 2,3-dioxygenase family.</text>
</comment>
<dbReference type="GO" id="GO:0005737">
    <property type="term" value="C:cytoplasm"/>
    <property type="evidence" value="ECO:0007669"/>
    <property type="project" value="TreeGrafter"/>
</dbReference>
<dbReference type="InParanoid" id="W4KDV8"/>
<evidence type="ECO:0000256" key="1">
    <source>
        <dbReference type="ARBA" id="ARBA00007119"/>
    </source>
</evidence>
<keyword evidence="6" id="KW-1185">Reference proteome</keyword>
<dbReference type="AlphaFoldDB" id="W4KDV8"/>
<dbReference type="InterPro" id="IPR000898">
    <property type="entry name" value="Indolamine_dOase"/>
</dbReference>
<dbReference type="EMBL" id="KI925457">
    <property type="protein sequence ID" value="ETW83500.1"/>
    <property type="molecule type" value="Genomic_DNA"/>
</dbReference>
<dbReference type="STRING" id="747525.W4KDV8"/>
<dbReference type="Pfam" id="PF01231">
    <property type="entry name" value="IDO"/>
    <property type="match status" value="1"/>
</dbReference>
<evidence type="ECO:0008006" key="7">
    <source>
        <dbReference type="Google" id="ProtNLM"/>
    </source>
</evidence>
<evidence type="ECO:0000256" key="4">
    <source>
        <dbReference type="PIRSR" id="PIRSR600898-1"/>
    </source>
</evidence>
<dbReference type="eggNOG" id="ENOG502QV6W">
    <property type="taxonomic scope" value="Eukaryota"/>
</dbReference>
<dbReference type="SUPFAM" id="SSF140959">
    <property type="entry name" value="Indolic compounds 2,3-dioxygenase-like"/>
    <property type="match status" value="1"/>
</dbReference>
<name>W4KDV8_HETIT</name>
<dbReference type="RefSeq" id="XP_009545745.1">
    <property type="nucleotide sequence ID" value="XM_009547450.1"/>
</dbReference>
<dbReference type="PANTHER" id="PTHR28657">
    <property type="entry name" value="INDOLEAMINE 2,3-DIOXYGENASE"/>
    <property type="match status" value="1"/>
</dbReference>
<organism evidence="5 6">
    <name type="scientific">Heterobasidion irregulare (strain TC 32-1)</name>
    <dbReference type="NCBI Taxonomy" id="747525"/>
    <lineage>
        <taxon>Eukaryota</taxon>
        <taxon>Fungi</taxon>
        <taxon>Dikarya</taxon>
        <taxon>Basidiomycota</taxon>
        <taxon>Agaricomycotina</taxon>
        <taxon>Agaricomycetes</taxon>
        <taxon>Russulales</taxon>
        <taxon>Bondarzewiaceae</taxon>
        <taxon>Heterobasidion</taxon>
        <taxon>Heterobasidion annosum species complex</taxon>
    </lineage>
</organism>
<evidence type="ECO:0000256" key="3">
    <source>
        <dbReference type="ARBA" id="ARBA00023004"/>
    </source>
</evidence>
<keyword evidence="3 4" id="KW-0408">Iron</keyword>
<dbReference type="InterPro" id="IPR037217">
    <property type="entry name" value="Trp/Indoleamine_2_3_dOase-like"/>
</dbReference>
<keyword evidence="4" id="KW-0349">Heme</keyword>
<dbReference type="Gene3D" id="1.20.58.480">
    <property type="match status" value="1"/>
</dbReference>